<dbReference type="HAMAP" id="MF_00222">
    <property type="entry name" value="Shikimate_DH_AroE"/>
    <property type="match status" value="1"/>
</dbReference>
<feature type="binding site" evidence="8">
    <location>
        <position position="66"/>
    </location>
    <ligand>
        <name>shikimate</name>
        <dbReference type="ChEBI" id="CHEBI:36208"/>
    </ligand>
</feature>
<evidence type="ECO:0000256" key="3">
    <source>
        <dbReference type="ARBA" id="ARBA00022605"/>
    </source>
</evidence>
<dbReference type="GO" id="GO:0009073">
    <property type="term" value="P:aromatic amino acid family biosynthetic process"/>
    <property type="evidence" value="ECO:0007669"/>
    <property type="project" value="UniProtKB-KW"/>
</dbReference>
<feature type="domain" description="SDH C-terminal" evidence="11">
    <location>
        <begin position="245"/>
        <end position="275"/>
    </location>
</feature>
<dbReference type="GO" id="GO:0009423">
    <property type="term" value="P:chorismate biosynthetic process"/>
    <property type="evidence" value="ECO:0007669"/>
    <property type="project" value="UniProtKB-UniRule"/>
</dbReference>
<feature type="binding site" evidence="8">
    <location>
        <begin position="130"/>
        <end position="134"/>
    </location>
    <ligand>
        <name>NADP(+)</name>
        <dbReference type="ChEBI" id="CHEBI:58349"/>
    </ligand>
</feature>
<feature type="binding site" evidence="8">
    <location>
        <position position="222"/>
    </location>
    <ligand>
        <name>NADP(+)</name>
        <dbReference type="ChEBI" id="CHEBI:58349"/>
    </ligand>
</feature>
<dbReference type="OrthoDB" id="9776868at2"/>
<proteinExistence type="inferred from homology"/>
<dbReference type="Proteomes" id="UP000288587">
    <property type="component" value="Unassembled WGS sequence"/>
</dbReference>
<dbReference type="InterPro" id="IPR011342">
    <property type="entry name" value="Shikimate_DH"/>
</dbReference>
<evidence type="ECO:0000256" key="4">
    <source>
        <dbReference type="ARBA" id="ARBA00022857"/>
    </source>
</evidence>
<dbReference type="NCBIfam" id="NF001310">
    <property type="entry name" value="PRK00258.1-2"/>
    <property type="match status" value="1"/>
</dbReference>
<evidence type="ECO:0000259" key="11">
    <source>
        <dbReference type="Pfam" id="PF18317"/>
    </source>
</evidence>
<dbReference type="RefSeq" id="WP_127684148.1">
    <property type="nucleotide sequence ID" value="NZ_SACM01000006.1"/>
</dbReference>
<feature type="binding site" evidence="8">
    <location>
        <position position="245"/>
    </location>
    <ligand>
        <name>NADP(+)</name>
        <dbReference type="ChEBI" id="CHEBI:58349"/>
    </ligand>
</feature>
<comment type="caution">
    <text evidence="8">Lacks conserved residue(s) required for the propagation of feature annotation.</text>
</comment>
<comment type="similarity">
    <text evidence="8">Belongs to the shikimate dehydrogenase family.</text>
</comment>
<dbReference type="GO" id="GO:0005829">
    <property type="term" value="C:cytosol"/>
    <property type="evidence" value="ECO:0007669"/>
    <property type="project" value="TreeGrafter"/>
</dbReference>
<gene>
    <name evidence="8" type="primary">aroE</name>
    <name evidence="12" type="ORF">EOD73_16505</name>
</gene>
<comment type="pathway">
    <text evidence="1 8">Metabolic intermediate biosynthesis; chorismate biosynthesis; chorismate from D-erythrose 4-phosphate and phosphoenolpyruvate: step 4/7.</text>
</comment>
<accession>A0A437LA99</accession>
<feature type="binding site" evidence="8">
    <location>
        <position position="224"/>
    </location>
    <ligand>
        <name>shikimate</name>
        <dbReference type="ChEBI" id="CHEBI:36208"/>
    </ligand>
</feature>
<evidence type="ECO:0000259" key="9">
    <source>
        <dbReference type="Pfam" id="PF01488"/>
    </source>
</evidence>
<comment type="catalytic activity">
    <reaction evidence="7 8">
        <text>shikimate + NADP(+) = 3-dehydroshikimate + NADPH + H(+)</text>
        <dbReference type="Rhea" id="RHEA:17737"/>
        <dbReference type="ChEBI" id="CHEBI:15378"/>
        <dbReference type="ChEBI" id="CHEBI:16630"/>
        <dbReference type="ChEBI" id="CHEBI:36208"/>
        <dbReference type="ChEBI" id="CHEBI:57783"/>
        <dbReference type="ChEBI" id="CHEBI:58349"/>
        <dbReference type="EC" id="1.1.1.25"/>
    </reaction>
</comment>
<keyword evidence="13" id="KW-1185">Reference proteome</keyword>
<dbReference type="PANTHER" id="PTHR21089:SF1">
    <property type="entry name" value="BIFUNCTIONAL 3-DEHYDROQUINATE DEHYDRATASE_SHIKIMATE DEHYDROGENASE, CHLOROPLASTIC"/>
    <property type="match status" value="1"/>
</dbReference>
<dbReference type="InterPro" id="IPR041121">
    <property type="entry name" value="SDH_C"/>
</dbReference>
<dbReference type="SUPFAM" id="SSF53223">
    <property type="entry name" value="Aminoacid dehydrogenase-like, N-terminal domain"/>
    <property type="match status" value="1"/>
</dbReference>
<evidence type="ECO:0000259" key="10">
    <source>
        <dbReference type="Pfam" id="PF08501"/>
    </source>
</evidence>
<comment type="function">
    <text evidence="8">Involved in the biosynthesis of the chorismate, which leads to the biosynthesis of aromatic amino acids. Catalyzes the reversible NADPH linked reduction of 3-dehydroshikimate (DHSA) to yield shikimate (SA).</text>
</comment>
<comment type="subunit">
    <text evidence="8">Homodimer.</text>
</comment>
<dbReference type="InterPro" id="IPR022893">
    <property type="entry name" value="Shikimate_DH_fam"/>
</dbReference>
<feature type="domain" description="Quinate/shikimate 5-dehydrogenase/glutamyl-tRNA reductase" evidence="9">
    <location>
        <begin position="115"/>
        <end position="170"/>
    </location>
</feature>
<name>A0A437LA99_9BURK</name>
<feature type="binding site" evidence="8">
    <location>
        <position position="252"/>
    </location>
    <ligand>
        <name>shikimate</name>
        <dbReference type="ChEBI" id="CHEBI:36208"/>
    </ligand>
</feature>
<feature type="binding site" evidence="8">
    <location>
        <begin position="19"/>
        <end position="21"/>
    </location>
    <ligand>
        <name>shikimate</name>
        <dbReference type="ChEBI" id="CHEBI:36208"/>
    </ligand>
</feature>
<dbReference type="Pfam" id="PF18317">
    <property type="entry name" value="SDH_C"/>
    <property type="match status" value="1"/>
</dbReference>
<dbReference type="FunFam" id="3.40.50.10860:FF:000006">
    <property type="entry name" value="Shikimate dehydrogenase (NADP(+))"/>
    <property type="match status" value="1"/>
</dbReference>
<dbReference type="SUPFAM" id="SSF51735">
    <property type="entry name" value="NAD(P)-binding Rossmann-fold domains"/>
    <property type="match status" value="1"/>
</dbReference>
<dbReference type="GO" id="GO:0008652">
    <property type="term" value="P:amino acid biosynthetic process"/>
    <property type="evidence" value="ECO:0007669"/>
    <property type="project" value="UniProtKB-KW"/>
</dbReference>
<evidence type="ECO:0000313" key="12">
    <source>
        <dbReference type="EMBL" id="RVT82340.1"/>
    </source>
</evidence>
<dbReference type="UniPathway" id="UPA00053">
    <property type="reaction ID" value="UER00087"/>
</dbReference>
<dbReference type="GO" id="GO:0050661">
    <property type="term" value="F:NADP binding"/>
    <property type="evidence" value="ECO:0007669"/>
    <property type="project" value="InterPro"/>
</dbReference>
<keyword evidence="5 8" id="KW-0560">Oxidoreductase</keyword>
<organism evidence="12 13">
    <name type="scientific">Inhella crocodyli</name>
    <dbReference type="NCBI Taxonomy" id="2499851"/>
    <lineage>
        <taxon>Bacteria</taxon>
        <taxon>Pseudomonadati</taxon>
        <taxon>Pseudomonadota</taxon>
        <taxon>Betaproteobacteria</taxon>
        <taxon>Burkholderiales</taxon>
        <taxon>Sphaerotilaceae</taxon>
        <taxon>Inhella</taxon>
    </lineage>
</organism>
<evidence type="ECO:0000256" key="8">
    <source>
        <dbReference type="HAMAP-Rule" id="MF_00222"/>
    </source>
</evidence>
<keyword evidence="4 8" id="KW-0521">NADP</keyword>
<sequence>MTAHRPTRLAVVGHPIGHSRSPRIHAAFAEQLGLDVDYQAVLAPLDGFARTVERLRHEGFAGCNVTLPFKPEALALATQASARATLAGAANTLGFEGDTVWADNTDGVGLVYDLVAARFPLAGKRVLMLGAGGACAGAMAPLIEAGPAEIRVFNRSADKATALVERHRALAQRHGVNLKTLGSLDSGAVYDGVINGTSAALGGTALALPRGLLKPGGWAVDMVYGAAAQPFLDWAAAEGAQGRDGLGMLVQQAAEAFSLWLGQRPDPVPVLAALRAELSP</sequence>
<dbReference type="InterPro" id="IPR046346">
    <property type="entry name" value="Aminoacid_DH-like_N_sf"/>
</dbReference>
<dbReference type="Pfam" id="PF08501">
    <property type="entry name" value="Shikimate_dh_N"/>
    <property type="match status" value="1"/>
</dbReference>
<reference evidence="12 13" key="1">
    <citation type="submission" date="2019-01" db="EMBL/GenBank/DDBJ databases">
        <authorList>
            <person name="Chen W.-M."/>
        </authorList>
    </citation>
    <scope>NUCLEOTIDE SEQUENCE [LARGE SCALE GENOMIC DNA]</scope>
    <source>
        <strain evidence="12 13">CCP-18</strain>
    </source>
</reference>
<dbReference type="EMBL" id="SACM01000006">
    <property type="protein sequence ID" value="RVT82340.1"/>
    <property type="molecule type" value="Genomic_DNA"/>
</dbReference>
<protein>
    <recommendedName>
        <fullName evidence="2 8">Shikimate dehydrogenase (NADP(+))</fullName>
        <shortName evidence="8">SDH</shortName>
        <ecNumber evidence="2 8">1.1.1.25</ecNumber>
    </recommendedName>
</protein>
<dbReference type="PANTHER" id="PTHR21089">
    <property type="entry name" value="SHIKIMATE DEHYDROGENASE"/>
    <property type="match status" value="1"/>
</dbReference>
<dbReference type="InterPro" id="IPR013708">
    <property type="entry name" value="Shikimate_DH-bd_N"/>
</dbReference>
<dbReference type="Gene3D" id="3.40.50.10860">
    <property type="entry name" value="Leucine Dehydrogenase, chain A, domain 1"/>
    <property type="match status" value="1"/>
</dbReference>
<dbReference type="Gene3D" id="3.40.50.720">
    <property type="entry name" value="NAD(P)-binding Rossmann-like Domain"/>
    <property type="match status" value="1"/>
</dbReference>
<evidence type="ECO:0000256" key="2">
    <source>
        <dbReference type="ARBA" id="ARBA00012962"/>
    </source>
</evidence>
<evidence type="ECO:0000256" key="7">
    <source>
        <dbReference type="ARBA" id="ARBA00049442"/>
    </source>
</evidence>
<feature type="binding site" evidence="8">
    <location>
        <position position="91"/>
    </location>
    <ligand>
        <name>shikimate</name>
        <dbReference type="ChEBI" id="CHEBI:36208"/>
    </ligand>
</feature>
<dbReference type="NCBIfam" id="TIGR00507">
    <property type="entry name" value="aroE"/>
    <property type="match status" value="1"/>
</dbReference>
<dbReference type="Pfam" id="PF01488">
    <property type="entry name" value="Shikimate_DH"/>
    <property type="match status" value="1"/>
</dbReference>
<dbReference type="GO" id="GO:0019632">
    <property type="term" value="P:shikimate metabolic process"/>
    <property type="evidence" value="ECO:0007669"/>
    <property type="project" value="InterPro"/>
</dbReference>
<keyword evidence="6 8" id="KW-0057">Aromatic amino acid biosynthesis</keyword>
<evidence type="ECO:0000313" key="13">
    <source>
        <dbReference type="Proteomes" id="UP000288587"/>
    </source>
</evidence>
<dbReference type="AlphaFoldDB" id="A0A437LA99"/>
<dbReference type="EC" id="1.1.1.25" evidence="2 8"/>
<evidence type="ECO:0000256" key="6">
    <source>
        <dbReference type="ARBA" id="ARBA00023141"/>
    </source>
</evidence>
<evidence type="ECO:0000256" key="5">
    <source>
        <dbReference type="ARBA" id="ARBA00023002"/>
    </source>
</evidence>
<evidence type="ECO:0000256" key="1">
    <source>
        <dbReference type="ARBA" id="ARBA00004871"/>
    </source>
</evidence>
<feature type="binding site" evidence="8">
    <location>
        <position position="106"/>
    </location>
    <ligand>
        <name>shikimate</name>
        <dbReference type="ChEBI" id="CHEBI:36208"/>
    </ligand>
</feature>
<comment type="caution">
    <text evidence="12">The sequence shown here is derived from an EMBL/GenBank/DDBJ whole genome shotgun (WGS) entry which is preliminary data.</text>
</comment>
<dbReference type="CDD" id="cd01065">
    <property type="entry name" value="NAD_bind_Shikimate_DH"/>
    <property type="match status" value="1"/>
</dbReference>
<dbReference type="InterPro" id="IPR006151">
    <property type="entry name" value="Shikm_DH/Glu-tRNA_Rdtase"/>
</dbReference>
<keyword evidence="3 8" id="KW-0028">Amino-acid biosynthesis</keyword>
<dbReference type="GO" id="GO:0004764">
    <property type="term" value="F:shikimate 3-dehydrogenase (NADP+) activity"/>
    <property type="evidence" value="ECO:0007669"/>
    <property type="project" value="UniProtKB-UniRule"/>
</dbReference>
<dbReference type="InterPro" id="IPR036291">
    <property type="entry name" value="NAD(P)-bd_dom_sf"/>
</dbReference>
<feature type="active site" description="Proton acceptor" evidence="8">
    <location>
        <position position="70"/>
    </location>
</feature>
<feature type="domain" description="Shikimate dehydrogenase substrate binding N-terminal" evidence="10">
    <location>
        <begin position="11"/>
        <end position="93"/>
    </location>
</feature>